<evidence type="ECO:0000259" key="2">
    <source>
        <dbReference type="Pfam" id="PF13304"/>
    </source>
</evidence>
<dbReference type="Proteomes" id="UP001601948">
    <property type="component" value="Unassembled WGS sequence"/>
</dbReference>
<evidence type="ECO:0000256" key="1">
    <source>
        <dbReference type="ARBA" id="ARBA00023236"/>
    </source>
</evidence>
<dbReference type="Gene3D" id="3.40.50.300">
    <property type="entry name" value="P-loop containing nucleotide triphosphate hydrolases"/>
    <property type="match status" value="2"/>
</dbReference>
<dbReference type="InterPro" id="IPR014555">
    <property type="entry name" value="RecF-like"/>
</dbReference>
<name>A0ABW6QYG6_9NOCA</name>
<dbReference type="InterPro" id="IPR027417">
    <property type="entry name" value="P-loop_NTPase"/>
</dbReference>
<dbReference type="PANTHER" id="PTHR32182:SF22">
    <property type="entry name" value="ATP-DEPENDENT ENDONUCLEASE, OLD FAMILY-RELATED"/>
    <property type="match status" value="1"/>
</dbReference>
<keyword evidence="1" id="KW-0742">SOS response</keyword>
<reference evidence="3 4" key="1">
    <citation type="submission" date="2024-10" db="EMBL/GenBank/DDBJ databases">
        <title>The Natural Products Discovery Center: Release of the First 8490 Sequenced Strains for Exploring Actinobacteria Biosynthetic Diversity.</title>
        <authorList>
            <person name="Kalkreuter E."/>
            <person name="Kautsar S.A."/>
            <person name="Yang D."/>
            <person name="Bader C.D."/>
            <person name="Teijaro C.N."/>
            <person name="Fluegel L."/>
            <person name="Davis C.M."/>
            <person name="Simpson J.R."/>
            <person name="Lauterbach L."/>
            <person name="Steele A.D."/>
            <person name="Gui C."/>
            <person name="Meng S."/>
            <person name="Li G."/>
            <person name="Viehrig K."/>
            <person name="Ye F."/>
            <person name="Su P."/>
            <person name="Kiefer A.F."/>
            <person name="Nichols A."/>
            <person name="Cepeda A.J."/>
            <person name="Yan W."/>
            <person name="Fan B."/>
            <person name="Jiang Y."/>
            <person name="Adhikari A."/>
            <person name="Zheng C.-J."/>
            <person name="Schuster L."/>
            <person name="Cowan T.M."/>
            <person name="Smanski M.J."/>
            <person name="Chevrette M.G."/>
            <person name="De Carvalho L.P.S."/>
            <person name="Shen B."/>
        </authorList>
    </citation>
    <scope>NUCLEOTIDE SEQUENCE [LARGE SCALE GENOMIC DNA]</scope>
    <source>
        <strain evidence="3 4">NPDC003040</strain>
    </source>
</reference>
<proteinExistence type="predicted"/>
<dbReference type="RefSeq" id="WP_387721434.1">
    <property type="nucleotide sequence ID" value="NZ_JBIAPI010000007.1"/>
</dbReference>
<comment type="caution">
    <text evidence="3">The sequence shown here is derived from an EMBL/GenBank/DDBJ whole genome shotgun (WGS) entry which is preliminary data.</text>
</comment>
<dbReference type="PIRSF" id="PIRSF029347">
    <property type="entry name" value="RecF"/>
    <property type="match status" value="1"/>
</dbReference>
<dbReference type="InterPro" id="IPR003959">
    <property type="entry name" value="ATPase_AAA_core"/>
</dbReference>
<sequence>MPGQTLKEIQIEGFTSIRSATVQLRQLNILVGANGAGKSNFVQALALLGQIIDGRLNLFVGMNGGAGALLTDGDGTSRIRLKLTGDPNSYEAVLVPAANDELIFETEIIYFKAPEYERAWNEVLGQGHRESRLTTESGGRPAGVARYVFALLEGCKVYHFHDTSSDAPVKRMVSTADNLSLRPDAGNLAAYLYRLRTSDEATDQAAYRRIVGAIRLVAPFFHDFVLHPEANDRIRLRWQQQGSDAVFSGNQMSDGTLRFVCLATLLLQPELPALVVLDEPELGLHPFAIVQLASLLRQASSRSQVLIATQSVTLMNQFEIGDLIVVERTAGGSSFNRPDPAVLEAWLAEYSLGELWEKNLLGGRPAREDSSPE</sequence>
<evidence type="ECO:0000313" key="3">
    <source>
        <dbReference type="EMBL" id="MFF3226305.1"/>
    </source>
</evidence>
<keyword evidence="4" id="KW-1185">Reference proteome</keyword>
<dbReference type="SUPFAM" id="SSF52540">
    <property type="entry name" value="P-loop containing nucleoside triphosphate hydrolases"/>
    <property type="match status" value="1"/>
</dbReference>
<accession>A0ABW6QYG6</accession>
<gene>
    <name evidence="3" type="ORF">ACFYV7_26150</name>
</gene>
<dbReference type="EMBL" id="JBIAPI010000007">
    <property type="protein sequence ID" value="MFF3226305.1"/>
    <property type="molecule type" value="Genomic_DNA"/>
</dbReference>
<dbReference type="PANTHER" id="PTHR32182">
    <property type="entry name" value="DNA REPLICATION AND REPAIR PROTEIN RECF"/>
    <property type="match status" value="1"/>
</dbReference>
<evidence type="ECO:0000313" key="4">
    <source>
        <dbReference type="Proteomes" id="UP001601948"/>
    </source>
</evidence>
<keyword evidence="1" id="KW-0227">DNA damage</keyword>
<organism evidence="3 4">
    <name type="scientific">Nocardia suismassiliense</name>
    <dbReference type="NCBI Taxonomy" id="2077092"/>
    <lineage>
        <taxon>Bacteria</taxon>
        <taxon>Bacillati</taxon>
        <taxon>Actinomycetota</taxon>
        <taxon>Actinomycetes</taxon>
        <taxon>Mycobacteriales</taxon>
        <taxon>Nocardiaceae</taxon>
        <taxon>Nocardia</taxon>
    </lineage>
</organism>
<dbReference type="Pfam" id="PF13304">
    <property type="entry name" value="AAA_21"/>
    <property type="match status" value="1"/>
</dbReference>
<protein>
    <submittedName>
        <fullName evidence="3">AAA family ATPase</fullName>
    </submittedName>
</protein>
<feature type="domain" description="ATPase AAA-type core" evidence="2">
    <location>
        <begin position="27"/>
        <end position="316"/>
    </location>
</feature>